<comment type="function">
    <text evidence="1">May be specifically involved in the processing, transport, and/or maturation of the MADH beta-subunit.</text>
</comment>
<dbReference type="EMBL" id="JSAB01000042">
    <property type="protein sequence ID" value="RNF31893.1"/>
    <property type="molecule type" value="Genomic_DNA"/>
</dbReference>
<evidence type="ECO:0000313" key="10">
    <source>
        <dbReference type="EMBL" id="RNF31893.1"/>
    </source>
</evidence>
<organism evidence="10 11">
    <name type="scientific">Massilia aurea</name>
    <dbReference type="NCBI Taxonomy" id="373040"/>
    <lineage>
        <taxon>Bacteria</taxon>
        <taxon>Pseudomonadati</taxon>
        <taxon>Pseudomonadota</taxon>
        <taxon>Betaproteobacteria</taxon>
        <taxon>Burkholderiales</taxon>
        <taxon>Oxalobacteraceae</taxon>
        <taxon>Telluria group</taxon>
        <taxon>Massilia</taxon>
    </lineage>
</organism>
<evidence type="ECO:0000256" key="1">
    <source>
        <dbReference type="ARBA" id="ARBA00003475"/>
    </source>
</evidence>
<name>A0A422QPL1_9BURK</name>
<evidence type="ECO:0000256" key="6">
    <source>
        <dbReference type="ARBA" id="ARBA00022989"/>
    </source>
</evidence>
<feature type="transmembrane region" description="Helical" evidence="8">
    <location>
        <begin position="72"/>
        <end position="94"/>
    </location>
</feature>
<dbReference type="Proteomes" id="UP000283254">
    <property type="component" value="Unassembled WGS sequence"/>
</dbReference>
<dbReference type="AlphaFoldDB" id="A0A422QPL1"/>
<reference evidence="10" key="1">
    <citation type="submission" date="2014-10" db="EMBL/GenBank/DDBJ databases">
        <title>Massilia sp. genome.</title>
        <authorList>
            <person name="Xu B."/>
            <person name="Dai L."/>
            <person name="Huang Z."/>
        </authorList>
    </citation>
    <scope>NUCLEOTIDE SEQUENCE [LARGE SCALE GENOMIC DNA]</scope>
    <source>
        <strain evidence="10">CFS-1</strain>
    </source>
</reference>
<dbReference type="GO" id="GO:0030416">
    <property type="term" value="P:methylamine metabolic process"/>
    <property type="evidence" value="ECO:0007669"/>
    <property type="project" value="InterPro"/>
</dbReference>
<feature type="transmembrane region" description="Helical" evidence="8">
    <location>
        <begin position="141"/>
        <end position="159"/>
    </location>
</feature>
<accession>A0A422QPL1</accession>
<dbReference type="Pfam" id="PF07291">
    <property type="entry name" value="MauE"/>
    <property type="match status" value="1"/>
</dbReference>
<keyword evidence="5 8" id="KW-0812">Transmembrane</keyword>
<keyword evidence="7 8" id="KW-0472">Membrane</keyword>
<feature type="transmembrane region" description="Helical" evidence="8">
    <location>
        <begin position="6"/>
        <end position="26"/>
    </location>
</feature>
<dbReference type="UniPathway" id="UPA00895"/>
<proteinExistence type="predicted"/>
<evidence type="ECO:0000313" key="11">
    <source>
        <dbReference type="Proteomes" id="UP000283254"/>
    </source>
</evidence>
<evidence type="ECO:0000256" key="5">
    <source>
        <dbReference type="ARBA" id="ARBA00022692"/>
    </source>
</evidence>
<dbReference type="InterPro" id="IPR009908">
    <property type="entry name" value="Methylamine_util_MauE"/>
</dbReference>
<feature type="transmembrane region" description="Helical" evidence="8">
    <location>
        <begin position="46"/>
        <end position="66"/>
    </location>
</feature>
<evidence type="ECO:0000256" key="8">
    <source>
        <dbReference type="SAM" id="Phobius"/>
    </source>
</evidence>
<dbReference type="RefSeq" id="WP_123068413.1">
    <property type="nucleotide sequence ID" value="NZ_JSAB01000042.1"/>
</dbReference>
<evidence type="ECO:0000256" key="3">
    <source>
        <dbReference type="ARBA" id="ARBA00004856"/>
    </source>
</evidence>
<dbReference type="OrthoDB" id="7069033at2"/>
<gene>
    <name evidence="10" type="ORF">NM04_04820</name>
</gene>
<evidence type="ECO:0000259" key="9">
    <source>
        <dbReference type="Pfam" id="PF07291"/>
    </source>
</evidence>
<protein>
    <recommendedName>
        <fullName evidence="4">Methylamine utilization protein MauE</fullName>
    </recommendedName>
</protein>
<feature type="domain" description="Methylamine utilisation protein MauE" evidence="9">
    <location>
        <begin position="7"/>
        <end position="130"/>
    </location>
</feature>
<sequence>MSTGFGAQILRCFIGFVLLAACFGKLRTFDRFRANLATSFRVPLRLGGLLAPAVVGAELLLAVLVLGPFPRAGMTAALLLFTAFSALLAWRLWHDGVVRCSCFGEAERSLSGFDLLRNLLIVAATGLFLALPAAAGMPLPAILLAAGLAGILTVLAIDFHDVMHILKGS</sequence>
<dbReference type="GO" id="GO:0016020">
    <property type="term" value="C:membrane"/>
    <property type="evidence" value="ECO:0007669"/>
    <property type="project" value="UniProtKB-SubCell"/>
</dbReference>
<evidence type="ECO:0000256" key="4">
    <source>
        <dbReference type="ARBA" id="ARBA00019078"/>
    </source>
</evidence>
<comment type="pathway">
    <text evidence="3">One-carbon metabolism; methylamine degradation.</text>
</comment>
<evidence type="ECO:0000256" key="7">
    <source>
        <dbReference type="ARBA" id="ARBA00023136"/>
    </source>
</evidence>
<keyword evidence="6 8" id="KW-1133">Transmembrane helix</keyword>
<comment type="subcellular location">
    <subcellularLocation>
        <location evidence="2">Membrane</location>
        <topology evidence="2">Multi-pass membrane protein</topology>
    </subcellularLocation>
</comment>
<keyword evidence="11" id="KW-1185">Reference proteome</keyword>
<evidence type="ECO:0000256" key="2">
    <source>
        <dbReference type="ARBA" id="ARBA00004141"/>
    </source>
</evidence>
<comment type="caution">
    <text evidence="10">The sequence shown here is derived from an EMBL/GenBank/DDBJ whole genome shotgun (WGS) entry which is preliminary data.</text>
</comment>
<feature type="transmembrane region" description="Helical" evidence="8">
    <location>
        <begin position="115"/>
        <end position="135"/>
    </location>
</feature>